<name>A0AAN7NUR1_MYCAM</name>
<reference evidence="2 3" key="1">
    <citation type="journal article" date="2023" name="J. Hered.">
        <title>Chromosome-level genome of the wood stork (Mycteria americana) provides insight into avian chromosome evolution.</title>
        <authorList>
            <person name="Flamio R. Jr."/>
            <person name="Ramstad K.M."/>
        </authorList>
    </citation>
    <scope>NUCLEOTIDE SEQUENCE [LARGE SCALE GENOMIC DNA]</scope>
    <source>
        <strain evidence="2">JAX WOST 10</strain>
    </source>
</reference>
<dbReference type="EMBL" id="JAUNZN010000001">
    <property type="protein sequence ID" value="KAK4832260.1"/>
    <property type="molecule type" value="Genomic_DNA"/>
</dbReference>
<feature type="compositionally biased region" description="Basic residues" evidence="1">
    <location>
        <begin position="97"/>
        <end position="110"/>
    </location>
</feature>
<sequence>MSSELLPQRSRRVRSGRTAGAEGSGRAGRARSPRRGTARPGAARLPHNFAPAPRQVTVTRPAPAEAARPPPPRARLPAPLLHCQNSSGRPFTPALHGGHRSRRRAARSARRGTPSLALRQGEGDDPSRAEPPARPRQVPGAASAQRPTPTPDLRPAAREVERGGGAPHAGQPPSPSLPARAGQGQRLQPRDARGSRSSIGGSGKHLPGELPNLHKAKHIHPCSRLALPVTLTHSSSSGGSRSMSGEGCVQRQQQPSQRQEPAEAQAATRLRQGAGRAASRRSSVHLRAALPLRSPPPRSLPALPPPWGNSRHGEGAGAARQEGCPQPGPPPRRAPGG</sequence>
<feature type="region of interest" description="Disordered" evidence="1">
    <location>
        <begin position="230"/>
        <end position="337"/>
    </location>
</feature>
<proteinExistence type="predicted"/>
<accession>A0AAN7NUR1</accession>
<feature type="compositionally biased region" description="Low complexity" evidence="1">
    <location>
        <begin position="234"/>
        <end position="277"/>
    </location>
</feature>
<feature type="compositionally biased region" description="Pro residues" evidence="1">
    <location>
        <begin position="326"/>
        <end position="337"/>
    </location>
</feature>
<feature type="compositionally biased region" description="Basic residues" evidence="1">
    <location>
        <begin position="28"/>
        <end position="37"/>
    </location>
</feature>
<protein>
    <submittedName>
        <fullName evidence="2">Uncharacterized protein</fullName>
    </submittedName>
</protein>
<organism evidence="2 3">
    <name type="scientific">Mycteria americana</name>
    <name type="common">Wood stork</name>
    <dbReference type="NCBI Taxonomy" id="33587"/>
    <lineage>
        <taxon>Eukaryota</taxon>
        <taxon>Metazoa</taxon>
        <taxon>Chordata</taxon>
        <taxon>Craniata</taxon>
        <taxon>Vertebrata</taxon>
        <taxon>Euteleostomi</taxon>
        <taxon>Archelosauria</taxon>
        <taxon>Archosauria</taxon>
        <taxon>Dinosauria</taxon>
        <taxon>Saurischia</taxon>
        <taxon>Theropoda</taxon>
        <taxon>Coelurosauria</taxon>
        <taxon>Aves</taxon>
        <taxon>Neognathae</taxon>
        <taxon>Neoaves</taxon>
        <taxon>Aequornithes</taxon>
        <taxon>Ciconiiformes</taxon>
        <taxon>Ciconiidae</taxon>
        <taxon>Mycteria</taxon>
    </lineage>
</organism>
<evidence type="ECO:0000256" key="1">
    <source>
        <dbReference type="SAM" id="MobiDB-lite"/>
    </source>
</evidence>
<feature type="compositionally biased region" description="Basic and acidic residues" evidence="1">
    <location>
        <begin position="121"/>
        <end position="133"/>
    </location>
</feature>
<keyword evidence="3" id="KW-1185">Reference proteome</keyword>
<gene>
    <name evidence="2" type="ORF">QYF61_021612</name>
</gene>
<dbReference type="Proteomes" id="UP001333110">
    <property type="component" value="Unassembled WGS sequence"/>
</dbReference>
<dbReference type="AlphaFoldDB" id="A0AAN7NUR1"/>
<feature type="compositionally biased region" description="Pro residues" evidence="1">
    <location>
        <begin position="293"/>
        <end position="307"/>
    </location>
</feature>
<evidence type="ECO:0000313" key="3">
    <source>
        <dbReference type="Proteomes" id="UP001333110"/>
    </source>
</evidence>
<evidence type="ECO:0000313" key="2">
    <source>
        <dbReference type="EMBL" id="KAK4832260.1"/>
    </source>
</evidence>
<comment type="caution">
    <text evidence="2">The sequence shown here is derived from an EMBL/GenBank/DDBJ whole genome shotgun (WGS) entry which is preliminary data.</text>
</comment>
<feature type="region of interest" description="Disordered" evidence="1">
    <location>
        <begin position="1"/>
        <end position="217"/>
    </location>
</feature>